<keyword evidence="11" id="KW-0739">Sodium transport</keyword>
<feature type="transmembrane region" description="Helical" evidence="13">
    <location>
        <begin position="331"/>
        <end position="356"/>
    </location>
</feature>
<evidence type="ECO:0000256" key="1">
    <source>
        <dbReference type="ARBA" id="ARBA00004651"/>
    </source>
</evidence>
<feature type="transmembrane region" description="Helical" evidence="13">
    <location>
        <begin position="6"/>
        <end position="29"/>
    </location>
</feature>
<evidence type="ECO:0000256" key="10">
    <source>
        <dbReference type="ARBA" id="ARBA00023136"/>
    </source>
</evidence>
<evidence type="ECO:0000256" key="5">
    <source>
        <dbReference type="ARBA" id="ARBA00022692"/>
    </source>
</evidence>
<dbReference type="AlphaFoldDB" id="A0A523BEZ8"/>
<accession>A0A523BEZ8</accession>
<keyword evidence="9" id="KW-0406">Ion transport</keyword>
<dbReference type="EMBL" id="QNVH01000011">
    <property type="protein sequence ID" value="TDA39529.1"/>
    <property type="molecule type" value="Genomic_DNA"/>
</dbReference>
<keyword evidence="5 13" id="KW-0812">Transmembrane</keyword>
<feature type="transmembrane region" description="Helical" evidence="13">
    <location>
        <begin position="290"/>
        <end position="311"/>
    </location>
</feature>
<keyword evidence="7 13" id="KW-1133">Transmembrane helix</keyword>
<gene>
    <name evidence="14" type="ORF">DSO08_02010</name>
</gene>
<reference evidence="14 15" key="1">
    <citation type="journal article" date="2019" name="Nat. Microbiol.">
        <title>Expanding anaerobic alkane metabolism in the domain of Archaea.</title>
        <authorList>
            <person name="Wang Y."/>
            <person name="Wegener G."/>
            <person name="Hou J."/>
            <person name="Wang F."/>
            <person name="Xiao X."/>
        </authorList>
    </citation>
    <scope>NUCLEOTIDE SEQUENCE [LARGE SCALE GENOMIC DNA]</scope>
    <source>
        <strain evidence="14">WYZ-LMO10</strain>
    </source>
</reference>
<dbReference type="Pfam" id="PF00474">
    <property type="entry name" value="SSF"/>
    <property type="match status" value="1"/>
</dbReference>
<evidence type="ECO:0000256" key="6">
    <source>
        <dbReference type="ARBA" id="ARBA00022847"/>
    </source>
</evidence>
<organism evidence="14 15">
    <name type="scientific">Thermoproteota archaeon</name>
    <dbReference type="NCBI Taxonomy" id="2056631"/>
    <lineage>
        <taxon>Archaea</taxon>
        <taxon>Thermoproteota</taxon>
    </lineage>
</organism>
<feature type="transmembrane region" description="Helical" evidence="13">
    <location>
        <begin position="85"/>
        <end position="108"/>
    </location>
</feature>
<evidence type="ECO:0000256" key="11">
    <source>
        <dbReference type="ARBA" id="ARBA00023201"/>
    </source>
</evidence>
<feature type="transmembrane region" description="Helical" evidence="13">
    <location>
        <begin position="41"/>
        <end position="65"/>
    </location>
</feature>
<keyword evidence="10 13" id="KW-0472">Membrane</keyword>
<dbReference type="InterPro" id="IPR001734">
    <property type="entry name" value="Na/solute_symporter"/>
</dbReference>
<evidence type="ECO:0000313" key="14">
    <source>
        <dbReference type="EMBL" id="TDA39529.1"/>
    </source>
</evidence>
<dbReference type="Gene3D" id="1.20.1730.10">
    <property type="entry name" value="Sodium/glucose cotransporter"/>
    <property type="match status" value="1"/>
</dbReference>
<name>A0A523BEZ8_9CREN</name>
<evidence type="ECO:0000256" key="7">
    <source>
        <dbReference type="ARBA" id="ARBA00022989"/>
    </source>
</evidence>
<feature type="transmembrane region" description="Helical" evidence="13">
    <location>
        <begin position="418"/>
        <end position="437"/>
    </location>
</feature>
<keyword evidence="4" id="KW-1003">Cell membrane</keyword>
<feature type="transmembrane region" description="Helical" evidence="13">
    <location>
        <begin position="476"/>
        <end position="497"/>
    </location>
</feature>
<dbReference type="InterPro" id="IPR038377">
    <property type="entry name" value="Na/Glc_symporter_sf"/>
</dbReference>
<feature type="transmembrane region" description="Helical" evidence="13">
    <location>
        <begin position="444"/>
        <end position="464"/>
    </location>
</feature>
<feature type="transmembrane region" description="Helical" evidence="13">
    <location>
        <begin position="196"/>
        <end position="217"/>
    </location>
</feature>
<comment type="caution">
    <text evidence="14">The sequence shown here is derived from an EMBL/GenBank/DDBJ whole genome shotgun (WGS) entry which is preliminary data.</text>
</comment>
<dbReference type="GO" id="GO:0015293">
    <property type="term" value="F:symporter activity"/>
    <property type="evidence" value="ECO:0007669"/>
    <property type="project" value="UniProtKB-KW"/>
</dbReference>
<keyword evidence="8" id="KW-0915">Sodium</keyword>
<evidence type="ECO:0000256" key="12">
    <source>
        <dbReference type="RuleBase" id="RU362091"/>
    </source>
</evidence>
<keyword evidence="3" id="KW-0813">Transport</keyword>
<dbReference type="PROSITE" id="PS50283">
    <property type="entry name" value="NA_SOLUT_SYMP_3"/>
    <property type="match status" value="1"/>
</dbReference>
<evidence type="ECO:0000256" key="13">
    <source>
        <dbReference type="SAM" id="Phobius"/>
    </source>
</evidence>
<feature type="transmembrane region" description="Helical" evidence="13">
    <location>
        <begin position="167"/>
        <end position="184"/>
    </location>
</feature>
<evidence type="ECO:0000256" key="9">
    <source>
        <dbReference type="ARBA" id="ARBA00023065"/>
    </source>
</evidence>
<dbReference type="GO" id="GO:0006814">
    <property type="term" value="P:sodium ion transport"/>
    <property type="evidence" value="ECO:0007669"/>
    <property type="project" value="UniProtKB-KW"/>
</dbReference>
<feature type="transmembrane region" description="Helical" evidence="13">
    <location>
        <begin position="129"/>
        <end position="147"/>
    </location>
</feature>
<evidence type="ECO:0000256" key="8">
    <source>
        <dbReference type="ARBA" id="ARBA00023053"/>
    </source>
</evidence>
<dbReference type="PANTHER" id="PTHR48086:SF3">
    <property type="entry name" value="SODIUM_PROLINE SYMPORTER"/>
    <property type="match status" value="1"/>
</dbReference>
<sequence length="546" mass="59315">MEPWYSGMGAIVLALVTVLSLILISIGIIAYRASKKTAHDYVLAGGGLGLIVYFFTSAFTIMSAWTFYGLAGYVYGSGMGIIIPWYMFIHLFQALLLGFFGLKLWAASRLYGHVTPLTLFCSRLGNEKITPIFSAVNLVFLIVYMALQPTAIALGLNILIGAPFEFGFFYGVIISTIMIVLGGMRSAAWGNVIMGIWFIIAFFGTFAIAVAALPGGLPAAAQAVSTSTPWVYSNPDPFGPLKLTGIERTAYALGYILSGFSGCLWIHLLYLPMTAKHPKVLRRYPPLQMILFCIIFTVMACTMGATIGKYLPLGTFRADQVVQVLATKLGGTWWGAFVYIGAFCAAVTTIVTMQVAAGSLFSIDIIGTFKKDLPERLRLILTRIFLVVATVIAAYFGWLATFGWQSIGLPGPVPLADFLNILASPGFALNVVLLISLYWKRATWIGALSSFVVGFAVLALGYVYPPFMQAVTGVRGVPALVLALPVELVVFFVVSYLTKPAPPDLIENYFTKVDEYIYQSMTEEKEAKLVAETKESKGEAVTPKAP</sequence>
<dbReference type="PANTHER" id="PTHR48086">
    <property type="entry name" value="SODIUM/PROLINE SYMPORTER-RELATED"/>
    <property type="match status" value="1"/>
</dbReference>
<evidence type="ECO:0000313" key="15">
    <source>
        <dbReference type="Proteomes" id="UP000315399"/>
    </source>
</evidence>
<dbReference type="Proteomes" id="UP000315399">
    <property type="component" value="Unassembled WGS sequence"/>
</dbReference>
<feature type="transmembrane region" description="Helical" evidence="13">
    <location>
        <begin position="377"/>
        <end position="398"/>
    </location>
</feature>
<comment type="similarity">
    <text evidence="2 12">Belongs to the sodium:solute symporter (SSF) (TC 2.A.21) family.</text>
</comment>
<evidence type="ECO:0000256" key="4">
    <source>
        <dbReference type="ARBA" id="ARBA00022475"/>
    </source>
</evidence>
<evidence type="ECO:0000256" key="2">
    <source>
        <dbReference type="ARBA" id="ARBA00006434"/>
    </source>
</evidence>
<proteinExistence type="inferred from homology"/>
<dbReference type="GO" id="GO:0005886">
    <property type="term" value="C:plasma membrane"/>
    <property type="evidence" value="ECO:0007669"/>
    <property type="project" value="UniProtKB-SubCell"/>
</dbReference>
<feature type="transmembrane region" description="Helical" evidence="13">
    <location>
        <begin position="250"/>
        <end position="270"/>
    </location>
</feature>
<protein>
    <recommendedName>
        <fullName evidence="16">Sodium:solute symporter family protein</fullName>
    </recommendedName>
</protein>
<comment type="subcellular location">
    <subcellularLocation>
        <location evidence="1">Cell membrane</location>
        <topology evidence="1">Multi-pass membrane protein</topology>
    </subcellularLocation>
</comment>
<keyword evidence="6" id="KW-0769">Symport</keyword>
<dbReference type="InterPro" id="IPR050277">
    <property type="entry name" value="Sodium:Solute_Symporter"/>
</dbReference>
<evidence type="ECO:0000256" key="3">
    <source>
        <dbReference type="ARBA" id="ARBA00022448"/>
    </source>
</evidence>
<evidence type="ECO:0008006" key="16">
    <source>
        <dbReference type="Google" id="ProtNLM"/>
    </source>
</evidence>